<keyword evidence="8" id="KW-1185">Reference proteome</keyword>
<dbReference type="EMBL" id="CP009961">
    <property type="protein sequence ID" value="AKG39317.1"/>
    <property type="molecule type" value="Genomic_DNA"/>
</dbReference>
<dbReference type="InterPro" id="IPR035906">
    <property type="entry name" value="MetI-like_sf"/>
</dbReference>
<dbReference type="GO" id="GO:0005886">
    <property type="term" value="C:plasma membrane"/>
    <property type="evidence" value="ECO:0007669"/>
    <property type="project" value="UniProtKB-SubCell"/>
</dbReference>
<keyword evidence="4 5" id="KW-0472">Membrane</keyword>
<dbReference type="HOGENOM" id="CLU_016047_14_2_2"/>
<sequence length="218" mass="23635">MEYSEIIQITLLSLRVSGIAVLLSTLVGVFTGAYIAVSQTRFKNIIVTLVNTFMGTPPVLLGLVLYLLLSRSGPLGFLGILFTPEAMILAQFLLTLPIITGLTITAIEALPQETKEFFRSLAIPKHYELLLTLNEARVGIFGGVLAALARAVSEVGAVIIVGGNIRYYTRVLTTAIVFYTNTGEFEMVLWLGAVLTLVYLAINTVLLILRFKLGVKGA</sequence>
<evidence type="ECO:0000313" key="7">
    <source>
        <dbReference type="EMBL" id="AKG39317.1"/>
    </source>
</evidence>
<dbReference type="InterPro" id="IPR000515">
    <property type="entry name" value="MetI-like"/>
</dbReference>
<dbReference type="PANTHER" id="PTHR43632">
    <property type="entry name" value="PERMEASE COMPONENT OF TUNGSTATE ABC TRANSPORTER"/>
    <property type="match status" value="1"/>
</dbReference>
<feature type="transmembrane region" description="Helical" evidence="5">
    <location>
        <begin position="12"/>
        <end position="37"/>
    </location>
</feature>
<dbReference type="PROSITE" id="PS50928">
    <property type="entry name" value="ABC_TM1"/>
    <property type="match status" value="1"/>
</dbReference>
<dbReference type="PANTHER" id="PTHR43632:SF1">
    <property type="entry name" value="PERMEASE COMPONENT OF TUNGSTATE ABC TRANSPORTER"/>
    <property type="match status" value="1"/>
</dbReference>
<dbReference type="Proteomes" id="UP000067434">
    <property type="component" value="Chromosome"/>
</dbReference>
<keyword evidence="3 5" id="KW-1133">Transmembrane helix</keyword>
<evidence type="ECO:0000256" key="5">
    <source>
        <dbReference type="RuleBase" id="RU363032"/>
    </source>
</evidence>
<accession>A0A0F7FJ27</accession>
<dbReference type="Pfam" id="PF00528">
    <property type="entry name" value="BPD_transp_1"/>
    <property type="match status" value="1"/>
</dbReference>
<feature type="transmembrane region" description="Helical" evidence="5">
    <location>
        <begin position="88"/>
        <end position="110"/>
    </location>
</feature>
<dbReference type="CDD" id="cd06261">
    <property type="entry name" value="TM_PBP2"/>
    <property type="match status" value="1"/>
</dbReference>
<feature type="transmembrane region" description="Helical" evidence="5">
    <location>
        <begin position="187"/>
        <end position="209"/>
    </location>
</feature>
<evidence type="ECO:0000256" key="4">
    <source>
        <dbReference type="ARBA" id="ARBA00023136"/>
    </source>
</evidence>
<dbReference type="OrthoDB" id="94632at2157"/>
<feature type="domain" description="ABC transmembrane type-1" evidence="6">
    <location>
        <begin position="10"/>
        <end position="206"/>
    </location>
</feature>
<keyword evidence="2 5" id="KW-0812">Transmembrane</keyword>
<organism evidence="7 8">
    <name type="scientific">Infirmifilum uzonense</name>
    <dbReference type="NCBI Taxonomy" id="1550241"/>
    <lineage>
        <taxon>Archaea</taxon>
        <taxon>Thermoproteota</taxon>
        <taxon>Thermoprotei</taxon>
        <taxon>Thermofilales</taxon>
        <taxon>Thermofilaceae</taxon>
        <taxon>Infirmifilum</taxon>
    </lineage>
</organism>
<proteinExistence type="inferred from homology"/>
<feature type="transmembrane region" description="Helical" evidence="5">
    <location>
        <begin position="44"/>
        <end position="68"/>
    </location>
</feature>
<name>A0A0F7FJ27_9CREN</name>
<reference evidence="7 8" key="1">
    <citation type="journal article" date="2015" name="Stand. Genomic Sci.">
        <title>Complete genome sequence of and proposal of Thermofilum uzonense sp. nov. a novel hyperthermophilic crenarchaeon and emended description of the genus Thermofilum.</title>
        <authorList>
            <person name="Toshchakov S.V."/>
            <person name="Korzhenkov A.A."/>
            <person name="Samarov N.I."/>
            <person name="Mazunin I.O."/>
            <person name="Mozhey O.I."/>
            <person name="Shmyr I.S."/>
            <person name="Derbikova K.S."/>
            <person name="Taranov E.A."/>
            <person name="Dominova I.N."/>
            <person name="Bonch-Osmolovskaya E.A."/>
            <person name="Patrushev M.V."/>
            <person name="Podosokorskaya O.A."/>
            <person name="Kublanov I.V."/>
        </authorList>
    </citation>
    <scope>NUCLEOTIDE SEQUENCE [LARGE SCALE GENOMIC DNA]</scope>
    <source>
        <strain evidence="7 8">1807-2</strain>
    </source>
</reference>
<evidence type="ECO:0000256" key="2">
    <source>
        <dbReference type="ARBA" id="ARBA00022692"/>
    </source>
</evidence>
<dbReference type="STRING" id="1550241.MA03_02425"/>
<dbReference type="InterPro" id="IPR049783">
    <property type="entry name" value="ABC_perm_TupB-like"/>
</dbReference>
<dbReference type="GO" id="GO:0055085">
    <property type="term" value="P:transmembrane transport"/>
    <property type="evidence" value="ECO:0007669"/>
    <property type="project" value="InterPro"/>
</dbReference>
<comment type="similarity">
    <text evidence="5">Belongs to the binding-protein-dependent transport system permease family.</text>
</comment>
<dbReference type="PATRIC" id="fig|1550241.5.peg.497"/>
<comment type="subcellular location">
    <subcellularLocation>
        <location evidence="5">Cell membrane</location>
        <topology evidence="5">Multi-pass membrane protein</topology>
    </subcellularLocation>
    <subcellularLocation>
        <location evidence="1">Membrane</location>
        <topology evidence="1">Multi-pass membrane protein</topology>
    </subcellularLocation>
</comment>
<feature type="transmembrane region" description="Helical" evidence="5">
    <location>
        <begin position="138"/>
        <end position="167"/>
    </location>
</feature>
<dbReference type="Gene3D" id="1.10.3720.10">
    <property type="entry name" value="MetI-like"/>
    <property type="match status" value="1"/>
</dbReference>
<dbReference type="RefSeq" id="WP_191118679.1">
    <property type="nucleotide sequence ID" value="NZ_CP009961.1"/>
</dbReference>
<evidence type="ECO:0000256" key="1">
    <source>
        <dbReference type="ARBA" id="ARBA00004141"/>
    </source>
</evidence>
<dbReference type="KEGG" id="thf:MA03_02425"/>
<dbReference type="AlphaFoldDB" id="A0A0F7FJ27"/>
<dbReference type="NCBIfam" id="NF038017">
    <property type="entry name" value="ABC_perm1"/>
    <property type="match status" value="1"/>
</dbReference>
<keyword evidence="5" id="KW-0813">Transport</keyword>
<evidence type="ECO:0000259" key="6">
    <source>
        <dbReference type="PROSITE" id="PS50928"/>
    </source>
</evidence>
<dbReference type="GeneID" id="25401050"/>
<gene>
    <name evidence="7" type="ORF">MA03_02425</name>
</gene>
<dbReference type="SUPFAM" id="SSF161098">
    <property type="entry name" value="MetI-like"/>
    <property type="match status" value="1"/>
</dbReference>
<protein>
    <recommendedName>
        <fullName evidence="6">ABC transmembrane type-1 domain-containing protein</fullName>
    </recommendedName>
</protein>
<evidence type="ECO:0000313" key="8">
    <source>
        <dbReference type="Proteomes" id="UP000067434"/>
    </source>
</evidence>
<evidence type="ECO:0000256" key="3">
    <source>
        <dbReference type="ARBA" id="ARBA00022989"/>
    </source>
</evidence>